<dbReference type="Gene3D" id="3.90.180.10">
    <property type="entry name" value="Medium-chain alcohol dehydrogenases, catalytic domain"/>
    <property type="match status" value="1"/>
</dbReference>
<dbReference type="Pfam" id="PF08240">
    <property type="entry name" value="ADH_N"/>
    <property type="match status" value="1"/>
</dbReference>
<reference evidence="5 6" key="1">
    <citation type="submission" date="2024-06" db="EMBL/GenBank/DDBJ databases">
        <authorList>
            <person name="Bataeva Y.V."/>
            <person name="Grigorian L.N."/>
            <person name="Solomentsev V.I."/>
        </authorList>
    </citation>
    <scope>NUCLEOTIDE SEQUENCE [LARGE SCALE GENOMIC DNA]</scope>
    <source>
        <strain evidence="6">SCPM-O-B-12605 (RCAM04882)</strain>
    </source>
</reference>
<evidence type="ECO:0000259" key="3">
    <source>
        <dbReference type="Pfam" id="PF00107"/>
    </source>
</evidence>
<dbReference type="InterPro" id="IPR013154">
    <property type="entry name" value="ADH-like_N"/>
</dbReference>
<gene>
    <name evidence="5" type="ORF">ABUK86_23935</name>
</gene>
<evidence type="ECO:0000259" key="4">
    <source>
        <dbReference type="Pfam" id="PF08240"/>
    </source>
</evidence>
<feature type="domain" description="Alcohol dehydrogenase-like N-terminal" evidence="4">
    <location>
        <begin position="24"/>
        <end position="138"/>
    </location>
</feature>
<comment type="caution">
    <text evidence="5">The sequence shown here is derived from an EMBL/GenBank/DDBJ whole genome shotgun (WGS) entry which is preliminary data.</text>
</comment>
<dbReference type="SUPFAM" id="SSF51735">
    <property type="entry name" value="NAD(P)-binding Rossmann-fold domains"/>
    <property type="match status" value="1"/>
</dbReference>
<dbReference type="InterPro" id="IPR050129">
    <property type="entry name" value="Zn_alcohol_dh"/>
</dbReference>
<evidence type="ECO:0000256" key="1">
    <source>
        <dbReference type="ARBA" id="ARBA00001947"/>
    </source>
</evidence>
<dbReference type="PANTHER" id="PTHR43401">
    <property type="entry name" value="L-THREONINE 3-DEHYDROGENASE"/>
    <property type="match status" value="1"/>
</dbReference>
<protein>
    <submittedName>
        <fullName evidence="5">Zinc-binding dehydrogenase</fullName>
    </submittedName>
</protein>
<dbReference type="RefSeq" id="WP_352985722.1">
    <property type="nucleotide sequence ID" value="NZ_JBEQNA010000013.1"/>
</dbReference>
<comment type="cofactor">
    <cofactor evidence="1">
        <name>Zn(2+)</name>
        <dbReference type="ChEBI" id="CHEBI:29105"/>
    </cofactor>
</comment>
<dbReference type="Pfam" id="PF00107">
    <property type="entry name" value="ADH_zinc_N"/>
    <property type="match status" value="1"/>
</dbReference>
<dbReference type="InterPro" id="IPR011032">
    <property type="entry name" value="GroES-like_sf"/>
</dbReference>
<evidence type="ECO:0000313" key="5">
    <source>
        <dbReference type="EMBL" id="MES0836847.1"/>
    </source>
</evidence>
<feature type="domain" description="Alcohol dehydrogenase-like C-terminal" evidence="3">
    <location>
        <begin position="176"/>
        <end position="303"/>
    </location>
</feature>
<organism evidence="5 6">
    <name type="scientific">Nocardiopsis tropica</name>
    <dbReference type="NCBI Taxonomy" id="109330"/>
    <lineage>
        <taxon>Bacteria</taxon>
        <taxon>Bacillati</taxon>
        <taxon>Actinomycetota</taxon>
        <taxon>Actinomycetes</taxon>
        <taxon>Streptosporangiales</taxon>
        <taxon>Nocardiopsidaceae</taxon>
        <taxon>Nocardiopsis</taxon>
    </lineage>
</organism>
<evidence type="ECO:0000256" key="2">
    <source>
        <dbReference type="ARBA" id="ARBA00023002"/>
    </source>
</evidence>
<dbReference type="Proteomes" id="UP001432401">
    <property type="component" value="Unassembled WGS sequence"/>
</dbReference>
<keyword evidence="2" id="KW-0560">Oxidoreductase</keyword>
<dbReference type="Gene3D" id="3.40.50.720">
    <property type="entry name" value="NAD(P)-binding Rossmann-like Domain"/>
    <property type="match status" value="1"/>
</dbReference>
<dbReference type="SUPFAM" id="SSF50129">
    <property type="entry name" value="GroES-like"/>
    <property type="match status" value="1"/>
</dbReference>
<name>A0ABV2A0G5_9ACTN</name>
<sequence length="344" mass="35342">MKAALITGREQVDFAEFPLPEKAGPGTAVVEIGRTGICGSDVSAFKDGHDYPPFLSGHEWGGAVLDVGEGVADLAVGNRVVAGTPPACGRCAMCRAGHAQRCEGLTALSFGTHPLTPAHGAYAERITVPAEMLIRLPDGVDDDQAAMIEPATVALHAVRRRPPLLGETAVVMGAGPVGLFAVQLLRLSGTGRVVVVEPRQRRRGLALELGADAAVAPGAEAAAAVQHASGGLGADLVFDCAGNEAALTAAVELCRPGATIMMLGVASGSVSVSPLAWLSKELTVQTSLAHLNHEFTVTADLIASGRLRTEPLHDATVGLTELPRTLADLAAGQDHVKVLVDPRA</sequence>
<dbReference type="InterPro" id="IPR013149">
    <property type="entry name" value="ADH-like_C"/>
</dbReference>
<evidence type="ECO:0000313" key="6">
    <source>
        <dbReference type="Proteomes" id="UP001432401"/>
    </source>
</evidence>
<dbReference type="PANTHER" id="PTHR43401:SF5">
    <property type="entry name" value="ALCOHOL DEHYDROGENASE-RELATED"/>
    <property type="match status" value="1"/>
</dbReference>
<dbReference type="EMBL" id="JBEQNB010000014">
    <property type="protein sequence ID" value="MES0836847.1"/>
    <property type="molecule type" value="Genomic_DNA"/>
</dbReference>
<keyword evidence="6" id="KW-1185">Reference proteome</keyword>
<proteinExistence type="predicted"/>
<dbReference type="InterPro" id="IPR036291">
    <property type="entry name" value="NAD(P)-bd_dom_sf"/>
</dbReference>
<accession>A0ABV2A0G5</accession>